<accession>A0A167JAZ0</accession>
<dbReference type="AlphaFoldDB" id="A0A167JAZ0"/>
<dbReference type="Proteomes" id="UP000076738">
    <property type="component" value="Unassembled WGS sequence"/>
</dbReference>
<proteinExistence type="predicted"/>
<reference evidence="2 3" key="1">
    <citation type="journal article" date="2016" name="Mol. Biol. Evol.">
        <title>Comparative Genomics of Early-Diverging Mushroom-Forming Fungi Provides Insights into the Origins of Lignocellulose Decay Capabilities.</title>
        <authorList>
            <person name="Nagy L.G."/>
            <person name="Riley R."/>
            <person name="Tritt A."/>
            <person name="Adam C."/>
            <person name="Daum C."/>
            <person name="Floudas D."/>
            <person name="Sun H."/>
            <person name="Yadav J.S."/>
            <person name="Pangilinan J."/>
            <person name="Larsson K.H."/>
            <person name="Matsuura K."/>
            <person name="Barry K."/>
            <person name="Labutti K."/>
            <person name="Kuo R."/>
            <person name="Ohm R.A."/>
            <person name="Bhattacharya S.S."/>
            <person name="Shirouzu T."/>
            <person name="Yoshinaga Y."/>
            <person name="Martin F.M."/>
            <person name="Grigoriev I.V."/>
            <person name="Hibbett D.S."/>
        </authorList>
    </citation>
    <scope>NUCLEOTIDE SEQUENCE [LARGE SCALE GENOMIC DNA]</scope>
    <source>
        <strain evidence="2 3">TUFC12733</strain>
    </source>
</reference>
<feature type="region of interest" description="Disordered" evidence="1">
    <location>
        <begin position="97"/>
        <end position="116"/>
    </location>
</feature>
<evidence type="ECO:0000256" key="1">
    <source>
        <dbReference type="SAM" id="MobiDB-lite"/>
    </source>
</evidence>
<dbReference type="EMBL" id="KV417302">
    <property type="protein sequence ID" value="KZO93409.1"/>
    <property type="molecule type" value="Genomic_DNA"/>
</dbReference>
<keyword evidence="3" id="KW-1185">Reference proteome</keyword>
<protein>
    <submittedName>
        <fullName evidence="2">Uncharacterized protein</fullName>
    </submittedName>
</protein>
<sequence>MEVLGAALRFVTGLPQPAVPAPVPSEIIARVATIRTARVRRRGYGLEDRERPRRVTRSMAPKVVATPAPAATGAEFGFNPVIPESAVGISRTLSANAEQQELRERRGSPKRKKTMKRTIRVKPTVDMNNIPDDILFLIMAEVAKEDPTFCRTSNRVCRYIHPISARLTWTDSYLPPGDGTSSVDRFPRSGQTFPFAARGHTILPAYTSSAPVTVPSLCTFETLACKTLETIHISSIPLSPSSNCIGSVSRP</sequence>
<dbReference type="OrthoDB" id="10546059at2759"/>
<evidence type="ECO:0000313" key="3">
    <source>
        <dbReference type="Proteomes" id="UP000076738"/>
    </source>
</evidence>
<organism evidence="2 3">
    <name type="scientific">Calocera viscosa (strain TUFC12733)</name>
    <dbReference type="NCBI Taxonomy" id="1330018"/>
    <lineage>
        <taxon>Eukaryota</taxon>
        <taxon>Fungi</taxon>
        <taxon>Dikarya</taxon>
        <taxon>Basidiomycota</taxon>
        <taxon>Agaricomycotina</taxon>
        <taxon>Dacrymycetes</taxon>
        <taxon>Dacrymycetales</taxon>
        <taxon>Dacrymycetaceae</taxon>
        <taxon>Calocera</taxon>
    </lineage>
</organism>
<gene>
    <name evidence="2" type="ORF">CALVIDRAFT_257754</name>
</gene>
<evidence type="ECO:0000313" key="2">
    <source>
        <dbReference type="EMBL" id="KZO93409.1"/>
    </source>
</evidence>
<name>A0A167JAZ0_CALVF</name>